<dbReference type="AlphaFoldDB" id="A0A3S4EWW2"/>
<feature type="region of interest" description="Disordered" evidence="1">
    <location>
        <begin position="1"/>
        <end position="34"/>
    </location>
</feature>
<evidence type="ECO:0000313" key="2">
    <source>
        <dbReference type="EMBL" id="SPQ18100.1"/>
    </source>
</evidence>
<feature type="compositionally biased region" description="Basic residues" evidence="1">
    <location>
        <begin position="94"/>
        <end position="103"/>
    </location>
</feature>
<evidence type="ECO:0000313" key="3">
    <source>
        <dbReference type="Proteomes" id="UP000289323"/>
    </source>
</evidence>
<protein>
    <submittedName>
        <fullName evidence="2">2ab51d16-519b-4b32-888b-172b68b35401</fullName>
    </submittedName>
</protein>
<gene>
    <name evidence="2" type="ORF">TT172_LOCUS519</name>
</gene>
<evidence type="ECO:0000256" key="1">
    <source>
        <dbReference type="SAM" id="MobiDB-lite"/>
    </source>
</evidence>
<reference evidence="2 3" key="1">
    <citation type="submission" date="2018-04" db="EMBL/GenBank/DDBJ databases">
        <authorList>
            <person name="Huttner S."/>
            <person name="Dainat J."/>
        </authorList>
    </citation>
    <scope>NUCLEOTIDE SEQUENCE [LARGE SCALE GENOMIC DNA]</scope>
</reference>
<organism evidence="2 3">
    <name type="scientific">Thermothielavioides terrestris</name>
    <dbReference type="NCBI Taxonomy" id="2587410"/>
    <lineage>
        <taxon>Eukaryota</taxon>
        <taxon>Fungi</taxon>
        <taxon>Dikarya</taxon>
        <taxon>Ascomycota</taxon>
        <taxon>Pezizomycotina</taxon>
        <taxon>Sordariomycetes</taxon>
        <taxon>Sordariomycetidae</taxon>
        <taxon>Sordariales</taxon>
        <taxon>Chaetomiaceae</taxon>
        <taxon>Thermothielavioides</taxon>
    </lineage>
</organism>
<sequence>MATPDAGGPSRQPSTPCVDGGPHGTTIRNARDTSTVLPTSLSERYQTAEKVGMRRGKIWNPTATISVQTPALFLRYLEMGTRMSATKGFPPPRPRPRPRLVKP</sequence>
<name>A0A3S4EWW2_9PEZI</name>
<proteinExistence type="predicted"/>
<feature type="region of interest" description="Disordered" evidence="1">
    <location>
        <begin position="84"/>
        <end position="103"/>
    </location>
</feature>
<dbReference type="Proteomes" id="UP000289323">
    <property type="component" value="Unassembled WGS sequence"/>
</dbReference>
<dbReference type="EMBL" id="OUUZ01000001">
    <property type="protein sequence ID" value="SPQ18100.1"/>
    <property type="molecule type" value="Genomic_DNA"/>
</dbReference>
<accession>A0A3S4EWW2</accession>